<dbReference type="EMBL" id="CAXHTA020000009">
    <property type="protein sequence ID" value="CAL5224000.1"/>
    <property type="molecule type" value="Genomic_DNA"/>
</dbReference>
<dbReference type="InterPro" id="IPR036412">
    <property type="entry name" value="HAD-like_sf"/>
</dbReference>
<comment type="caution">
    <text evidence="1">The sequence shown here is derived from an EMBL/GenBank/DDBJ whole genome shotgun (WGS) entry which is preliminary data.</text>
</comment>
<name>A0ABP1FVS4_9CHLO</name>
<dbReference type="InterPro" id="IPR023214">
    <property type="entry name" value="HAD_sf"/>
</dbReference>
<dbReference type="InterPro" id="IPR006439">
    <property type="entry name" value="HAD-SF_hydro_IA"/>
</dbReference>
<proteinExistence type="predicted"/>
<dbReference type="NCBIfam" id="TIGR01509">
    <property type="entry name" value="HAD-SF-IA-v3"/>
    <property type="match status" value="1"/>
</dbReference>
<reference evidence="1 2" key="1">
    <citation type="submission" date="2024-06" db="EMBL/GenBank/DDBJ databases">
        <authorList>
            <person name="Kraege A."/>
            <person name="Thomma B."/>
        </authorList>
    </citation>
    <scope>NUCLEOTIDE SEQUENCE [LARGE SCALE GENOMIC DNA]</scope>
</reference>
<dbReference type="Gene3D" id="1.10.150.240">
    <property type="entry name" value="Putative phosphatase, domain 2"/>
    <property type="match status" value="1"/>
</dbReference>
<organism evidence="1 2">
    <name type="scientific">Coccomyxa viridis</name>
    <dbReference type="NCBI Taxonomy" id="1274662"/>
    <lineage>
        <taxon>Eukaryota</taxon>
        <taxon>Viridiplantae</taxon>
        <taxon>Chlorophyta</taxon>
        <taxon>core chlorophytes</taxon>
        <taxon>Trebouxiophyceae</taxon>
        <taxon>Trebouxiophyceae incertae sedis</taxon>
        <taxon>Coccomyxaceae</taxon>
        <taxon>Coccomyxa</taxon>
    </lineage>
</organism>
<gene>
    <name evidence="1" type="primary">g6618</name>
    <name evidence="1" type="ORF">VP750_LOCUS5659</name>
</gene>
<dbReference type="PANTHER" id="PTHR42896:SF4">
    <property type="entry name" value="OS08G0485900 PROTEIN"/>
    <property type="match status" value="1"/>
</dbReference>
<dbReference type="InterPro" id="IPR044999">
    <property type="entry name" value="CbbY-like"/>
</dbReference>
<dbReference type="SFLD" id="SFLDG01129">
    <property type="entry name" value="C1.5:_HAD__Beta-PGM__Phosphata"/>
    <property type="match status" value="1"/>
</dbReference>
<dbReference type="InterPro" id="IPR023198">
    <property type="entry name" value="PGP-like_dom2"/>
</dbReference>
<dbReference type="SUPFAM" id="SSF56784">
    <property type="entry name" value="HAD-like"/>
    <property type="match status" value="1"/>
</dbReference>
<protein>
    <submittedName>
        <fullName evidence="1">G6618 protein</fullName>
    </submittedName>
</protein>
<evidence type="ECO:0000313" key="1">
    <source>
        <dbReference type="EMBL" id="CAL5224000.1"/>
    </source>
</evidence>
<dbReference type="SFLD" id="SFLDS00003">
    <property type="entry name" value="Haloacid_Dehalogenase"/>
    <property type="match status" value="1"/>
</dbReference>
<dbReference type="Pfam" id="PF00702">
    <property type="entry name" value="Hydrolase"/>
    <property type="match status" value="1"/>
</dbReference>
<evidence type="ECO:0000313" key="2">
    <source>
        <dbReference type="Proteomes" id="UP001497392"/>
    </source>
</evidence>
<accession>A0ABP1FVS4</accession>
<dbReference type="PANTHER" id="PTHR42896">
    <property type="entry name" value="XYLULOSE-1,5-BISPHOSPHATE (XUBP) PHOSPHATASE"/>
    <property type="match status" value="1"/>
</dbReference>
<dbReference type="Proteomes" id="UP001497392">
    <property type="component" value="Unassembled WGS sequence"/>
</dbReference>
<sequence length="337" mass="37063">MHQSFRQQRACGQRPDCPSLLPILAASRANRPFSSASSRAVLEPVEAPRSRTLSARGRQHLLRPCRATAAEALKQMPLKALLFDCDGVILLSEELHRVAYNAAFENFDVRPNGEDEVANWSEKFYDMLSNTVGGGKPKMRWYFGKFGWPTSTVLSKIPETDEEKTQLVDVLQDWKTHKYQELIASGEVPAREGVLRLMDEARAAGLLVGVCSAATKSSAVCVVENLLGKDRYERLDVFMAGDDVDKKKPDPTIYRIAAERLKVDPKECLVVEDSMVGLRAAVGAGMRCIITYTSGTADQEFPGAERILSGFLDEHTLEALTVGGPAYDDRKAKAAAA</sequence>
<dbReference type="Gene3D" id="3.40.50.1000">
    <property type="entry name" value="HAD superfamily/HAD-like"/>
    <property type="match status" value="1"/>
</dbReference>
<keyword evidence="2" id="KW-1185">Reference proteome</keyword>